<feature type="coiled-coil region" evidence="1">
    <location>
        <begin position="221"/>
        <end position="255"/>
    </location>
</feature>
<dbReference type="GO" id="GO:0001764">
    <property type="term" value="P:neuron migration"/>
    <property type="evidence" value="ECO:0007669"/>
    <property type="project" value="TreeGrafter"/>
</dbReference>
<evidence type="ECO:0000256" key="2">
    <source>
        <dbReference type="SAM" id="MobiDB-lite"/>
    </source>
</evidence>
<dbReference type="Pfam" id="PF15964">
    <property type="entry name" value="CCCAP"/>
    <property type="match status" value="1"/>
</dbReference>
<protein>
    <submittedName>
        <fullName evidence="3">Uncharacterized protein</fullName>
    </submittedName>
</protein>
<dbReference type="STRING" id="543379.A0A232EKF4"/>
<reference evidence="3 4" key="1">
    <citation type="journal article" date="2017" name="Curr. Biol.">
        <title>The Evolution of Venom by Co-option of Single-Copy Genes.</title>
        <authorList>
            <person name="Martinson E.O."/>
            <person name="Mrinalini"/>
            <person name="Kelkar Y.D."/>
            <person name="Chang C.H."/>
            <person name="Werren J.H."/>
        </authorList>
    </citation>
    <scope>NUCLEOTIDE SEQUENCE [LARGE SCALE GENOMIC DNA]</scope>
    <source>
        <strain evidence="3 4">Alberta</strain>
        <tissue evidence="3">Whole body</tissue>
    </source>
</reference>
<evidence type="ECO:0000313" key="3">
    <source>
        <dbReference type="EMBL" id="OXU18839.1"/>
    </source>
</evidence>
<proteinExistence type="predicted"/>
<comment type="caution">
    <text evidence="3">The sequence shown here is derived from an EMBL/GenBank/DDBJ whole genome shotgun (WGS) entry which is preliminary data.</text>
</comment>
<dbReference type="GO" id="GO:0005814">
    <property type="term" value="C:centriole"/>
    <property type="evidence" value="ECO:0007669"/>
    <property type="project" value="TreeGrafter"/>
</dbReference>
<sequence length="840" mass="98000">MTMPLSCCHHYHAISACGWRAGFPSHFTRGCGSGVSSSILLPRYFPTLDELATRQQLQRLRQHYRGKATGYSEFAGLQSTGVTDRPRRMKTRKSNGTYKMEMIRRKFPNHTEIAYREAVSKLKYLLTESYGPKIAIAPLSLGKRAFKENIPQHQSEDYNNGVDDGDAQSVISDVSKKDPSTRSKYYSSRLSTYPIADSNVEKLAVPPAELTSFIQRQEEYIEQLERESSYCREKLSELVENVREVIAENKALHQDKNKASFFKNVLEGHEDTCTKAGDDVIRREPSSRRLLEGPSIVFESRISELEAQLTQARLELRKARDENQEHLERLAERSKDGDAAQLHLELERALREKREFEARTDELQRELARLRARDADVEVKSKRAVEVAQQVEYEKAQVEAEVRRLREELERRQEKLREALQETNRRIIEEKQQVERRYSKEMEQLSAENASNWEAASKSHLEAEKQKREIAELKRELQQKQSFIDDLKKEMQNKISKMQEELNEALAEKDASQEEVANVKLASERNERQARQEQSRLQSEINSYKMRLERADADLVHARRENLRLTEEISALEKEINMSRLVEETRVGSHPVKPDRPKDDKDKELASLIFDLENKQGGVADQDDNDANNDTTDALPSHKKRRVKVDLKVKVIPKKKKEMANLQNNIEYLSNKIRDSIELREKNAGELAETILPSEQTPEDSNAHTHKDFNPQMRQSFEKIIDEDISKKSNEELDTSSNYANQSVEEQNYSEQHRENYESDYANQLQYNQYNQYDPAQYPEYFNDPSYAENQEYSQDQQYNPQNEQYLQNEQYTIDNKENYKEEPYSEQDYQNYTSAQEEK</sequence>
<dbReference type="GO" id="GO:0005813">
    <property type="term" value="C:centrosome"/>
    <property type="evidence" value="ECO:0007669"/>
    <property type="project" value="InterPro"/>
</dbReference>
<accession>A0A232EKF4</accession>
<feature type="region of interest" description="Disordered" evidence="2">
    <location>
        <begin position="728"/>
        <end position="756"/>
    </location>
</feature>
<dbReference type="GO" id="GO:0007098">
    <property type="term" value="P:centrosome cycle"/>
    <property type="evidence" value="ECO:0007669"/>
    <property type="project" value="InterPro"/>
</dbReference>
<dbReference type="PANTHER" id="PTHR34343">
    <property type="entry name" value="SEROLOGICALLY DEFINED COLON CANCER ANTIGEN 8"/>
    <property type="match status" value="1"/>
</dbReference>
<dbReference type="AlphaFoldDB" id="A0A232EKF4"/>
<feature type="region of interest" description="Disordered" evidence="2">
    <location>
        <begin position="614"/>
        <end position="635"/>
    </location>
</feature>
<feature type="compositionally biased region" description="Polar residues" evidence="2">
    <location>
        <begin position="828"/>
        <end position="840"/>
    </location>
</feature>
<dbReference type="GO" id="GO:0035148">
    <property type="term" value="P:tube formation"/>
    <property type="evidence" value="ECO:0007669"/>
    <property type="project" value="TreeGrafter"/>
</dbReference>
<feature type="coiled-coil region" evidence="1">
    <location>
        <begin position="302"/>
        <end position="575"/>
    </location>
</feature>
<feature type="region of interest" description="Disordered" evidence="2">
    <location>
        <begin position="775"/>
        <end position="840"/>
    </location>
</feature>
<evidence type="ECO:0000256" key="1">
    <source>
        <dbReference type="SAM" id="Coils"/>
    </source>
</evidence>
<keyword evidence="4" id="KW-1185">Reference proteome</keyword>
<feature type="compositionally biased region" description="Polar residues" evidence="2">
    <location>
        <begin position="788"/>
        <end position="814"/>
    </location>
</feature>
<feature type="region of interest" description="Disordered" evidence="2">
    <location>
        <begin position="691"/>
        <end position="713"/>
    </location>
</feature>
<dbReference type="GO" id="GO:0030010">
    <property type="term" value="P:establishment of cell polarity"/>
    <property type="evidence" value="ECO:0007669"/>
    <property type="project" value="TreeGrafter"/>
</dbReference>
<dbReference type="OrthoDB" id="10252347at2759"/>
<feature type="compositionally biased region" description="Polar residues" evidence="2">
    <location>
        <begin position="735"/>
        <end position="750"/>
    </location>
</feature>
<dbReference type="Proteomes" id="UP000215335">
    <property type="component" value="Unassembled WGS sequence"/>
</dbReference>
<name>A0A232EKF4_9HYME</name>
<evidence type="ECO:0000313" key="4">
    <source>
        <dbReference type="Proteomes" id="UP000215335"/>
    </source>
</evidence>
<organism evidence="3 4">
    <name type="scientific">Trichomalopsis sarcophagae</name>
    <dbReference type="NCBI Taxonomy" id="543379"/>
    <lineage>
        <taxon>Eukaryota</taxon>
        <taxon>Metazoa</taxon>
        <taxon>Ecdysozoa</taxon>
        <taxon>Arthropoda</taxon>
        <taxon>Hexapoda</taxon>
        <taxon>Insecta</taxon>
        <taxon>Pterygota</taxon>
        <taxon>Neoptera</taxon>
        <taxon>Endopterygota</taxon>
        <taxon>Hymenoptera</taxon>
        <taxon>Apocrita</taxon>
        <taxon>Proctotrupomorpha</taxon>
        <taxon>Chalcidoidea</taxon>
        <taxon>Pteromalidae</taxon>
        <taxon>Pteromalinae</taxon>
        <taxon>Trichomalopsis</taxon>
    </lineage>
</organism>
<feature type="compositionally biased region" description="Basic and acidic residues" evidence="2">
    <location>
        <begin position="815"/>
        <end position="824"/>
    </location>
</feature>
<dbReference type="PANTHER" id="PTHR34343:SF1">
    <property type="entry name" value="SEROLOGICALLY DEFINED COLON CANCER ANTIGEN 8"/>
    <property type="match status" value="1"/>
</dbReference>
<gene>
    <name evidence="3" type="ORF">TSAR_016410</name>
</gene>
<feature type="coiled-coil region" evidence="1">
    <location>
        <begin position="652"/>
        <end position="679"/>
    </location>
</feature>
<feature type="region of interest" description="Disordered" evidence="2">
    <location>
        <begin position="154"/>
        <end position="183"/>
    </location>
</feature>
<dbReference type="EMBL" id="NNAY01003801">
    <property type="protein sequence ID" value="OXU18839.1"/>
    <property type="molecule type" value="Genomic_DNA"/>
</dbReference>
<keyword evidence="1" id="KW-0175">Coiled coil</keyword>
<dbReference type="InterPro" id="IPR031887">
    <property type="entry name" value="SDCCAG8"/>
</dbReference>